<dbReference type="SMART" id="SM00355">
    <property type="entry name" value="ZnF_C2H2"/>
    <property type="match status" value="2"/>
</dbReference>
<evidence type="ECO:0000313" key="3">
    <source>
        <dbReference type="EMBL" id="PMD49564.1"/>
    </source>
</evidence>
<dbReference type="EMBL" id="KZ613920">
    <property type="protein sequence ID" value="PMD49564.1"/>
    <property type="molecule type" value="Genomic_DNA"/>
</dbReference>
<dbReference type="PROSITE" id="PS00028">
    <property type="entry name" value="ZINC_FINGER_C2H2_1"/>
    <property type="match status" value="1"/>
</dbReference>
<dbReference type="InterPro" id="IPR013087">
    <property type="entry name" value="Znf_C2H2_type"/>
</dbReference>
<sequence length="230" mass="25112">MAYQFNTVFRVPCEIDGCDTDFARLADMQRHVKEHHGSPLLCPEAGCSWRGAKRKGRLENHLHKAHADIHKGVELIVPDDFGTTSPEPSPYVLAEVTQVSQPEAQVTGYVGFNADSSDPRTSALQTDSSFSVTQDTSVVLPESQGEGSGIFPTPWNAPPQDERTFDQSLSDYQLPPVLPADASTANLHPPLIYPYSENQYAGAINEQETPSHVPQAPGNGHNQNERGSYS</sequence>
<dbReference type="OrthoDB" id="3463188at2759"/>
<organism evidence="3 4">
    <name type="scientific">Hyaloscypha bicolor E</name>
    <dbReference type="NCBI Taxonomy" id="1095630"/>
    <lineage>
        <taxon>Eukaryota</taxon>
        <taxon>Fungi</taxon>
        <taxon>Dikarya</taxon>
        <taxon>Ascomycota</taxon>
        <taxon>Pezizomycotina</taxon>
        <taxon>Leotiomycetes</taxon>
        <taxon>Helotiales</taxon>
        <taxon>Hyaloscyphaceae</taxon>
        <taxon>Hyaloscypha</taxon>
        <taxon>Hyaloscypha bicolor</taxon>
    </lineage>
</organism>
<feature type="region of interest" description="Disordered" evidence="1">
    <location>
        <begin position="198"/>
        <end position="230"/>
    </location>
</feature>
<proteinExistence type="predicted"/>
<dbReference type="AlphaFoldDB" id="A0A2J6SFN6"/>
<evidence type="ECO:0000256" key="1">
    <source>
        <dbReference type="SAM" id="MobiDB-lite"/>
    </source>
</evidence>
<gene>
    <name evidence="3" type="ORF">K444DRAFT_638601</name>
</gene>
<name>A0A2J6SFN6_9HELO</name>
<dbReference type="RefSeq" id="XP_024726468.1">
    <property type="nucleotide sequence ID" value="XM_024884282.1"/>
</dbReference>
<dbReference type="GeneID" id="36592359"/>
<dbReference type="Proteomes" id="UP000235371">
    <property type="component" value="Unassembled WGS sequence"/>
</dbReference>
<accession>A0A2J6SFN6</accession>
<protein>
    <recommendedName>
        <fullName evidence="2">C2H2-type domain-containing protein</fullName>
    </recommendedName>
</protein>
<reference evidence="3 4" key="1">
    <citation type="submission" date="2016-04" db="EMBL/GenBank/DDBJ databases">
        <title>A degradative enzymes factory behind the ericoid mycorrhizal symbiosis.</title>
        <authorList>
            <consortium name="DOE Joint Genome Institute"/>
            <person name="Martino E."/>
            <person name="Morin E."/>
            <person name="Grelet G."/>
            <person name="Kuo A."/>
            <person name="Kohler A."/>
            <person name="Daghino S."/>
            <person name="Barry K."/>
            <person name="Choi C."/>
            <person name="Cichocki N."/>
            <person name="Clum A."/>
            <person name="Copeland A."/>
            <person name="Hainaut M."/>
            <person name="Haridas S."/>
            <person name="Labutti K."/>
            <person name="Lindquist E."/>
            <person name="Lipzen A."/>
            <person name="Khouja H.-R."/>
            <person name="Murat C."/>
            <person name="Ohm R."/>
            <person name="Olson A."/>
            <person name="Spatafora J."/>
            <person name="Veneault-Fourrey C."/>
            <person name="Henrissat B."/>
            <person name="Grigoriev I."/>
            <person name="Martin F."/>
            <person name="Perotto S."/>
        </authorList>
    </citation>
    <scope>NUCLEOTIDE SEQUENCE [LARGE SCALE GENOMIC DNA]</scope>
    <source>
        <strain evidence="3 4">E</strain>
    </source>
</reference>
<feature type="domain" description="C2H2-type" evidence="2">
    <location>
        <begin position="13"/>
        <end position="36"/>
    </location>
</feature>
<feature type="region of interest" description="Disordered" evidence="1">
    <location>
        <begin position="116"/>
        <end position="135"/>
    </location>
</feature>
<feature type="compositionally biased region" description="Polar residues" evidence="1">
    <location>
        <begin position="220"/>
        <end position="230"/>
    </location>
</feature>
<keyword evidence="4" id="KW-1185">Reference proteome</keyword>
<dbReference type="Gene3D" id="3.30.160.60">
    <property type="entry name" value="Classic Zinc Finger"/>
    <property type="match status" value="1"/>
</dbReference>
<dbReference type="InParanoid" id="A0A2J6SFN6"/>
<feature type="region of interest" description="Disordered" evidence="1">
    <location>
        <begin position="141"/>
        <end position="163"/>
    </location>
</feature>
<evidence type="ECO:0000313" key="4">
    <source>
        <dbReference type="Proteomes" id="UP000235371"/>
    </source>
</evidence>
<evidence type="ECO:0000259" key="2">
    <source>
        <dbReference type="PROSITE" id="PS00028"/>
    </source>
</evidence>